<feature type="chain" id="PRO_5020868469" description="C-type lectin domain-containing protein" evidence="1">
    <location>
        <begin position="22"/>
        <end position="94"/>
    </location>
</feature>
<name>A0A4V6A0I9_STECR</name>
<comment type="caution">
    <text evidence="2">The sequence shown here is derived from an EMBL/GenBank/DDBJ whole genome shotgun (WGS) entry which is preliminary data.</text>
</comment>
<sequence>MKLFLLFVSISAHLIVSEVAAIKKKATCDHHLGSVVSSHSRNCYIFVVIPVFELNALTVCTKMGGNLAFFKNADNVKGLFLRLGTLFGDPIPNY</sequence>
<protein>
    <recommendedName>
        <fullName evidence="4">C-type lectin domain-containing protein</fullName>
    </recommendedName>
</protein>
<evidence type="ECO:0000256" key="1">
    <source>
        <dbReference type="SAM" id="SignalP"/>
    </source>
</evidence>
<dbReference type="Proteomes" id="UP000298663">
    <property type="component" value="Unassembled WGS sequence"/>
</dbReference>
<gene>
    <name evidence="2" type="ORF">L596_019344</name>
</gene>
<keyword evidence="1" id="KW-0732">Signal</keyword>
<evidence type="ECO:0008006" key="4">
    <source>
        <dbReference type="Google" id="ProtNLM"/>
    </source>
</evidence>
<dbReference type="AlphaFoldDB" id="A0A4V6A0I9"/>
<proteinExistence type="predicted"/>
<reference evidence="2 3" key="2">
    <citation type="journal article" date="2019" name="G3 (Bethesda)">
        <title>Hybrid Assembly of the Genome of the Entomopathogenic Nematode Steinernema carpocapsae Identifies the X-Chromosome.</title>
        <authorList>
            <person name="Serra L."/>
            <person name="Macchietto M."/>
            <person name="Macias-Munoz A."/>
            <person name="McGill C.J."/>
            <person name="Rodriguez I.M."/>
            <person name="Rodriguez B."/>
            <person name="Murad R."/>
            <person name="Mortazavi A."/>
        </authorList>
    </citation>
    <scope>NUCLEOTIDE SEQUENCE [LARGE SCALE GENOMIC DNA]</scope>
    <source>
        <strain evidence="2 3">ALL</strain>
    </source>
</reference>
<dbReference type="InterPro" id="IPR016187">
    <property type="entry name" value="CTDL_fold"/>
</dbReference>
<dbReference type="SUPFAM" id="SSF56436">
    <property type="entry name" value="C-type lectin-like"/>
    <property type="match status" value="1"/>
</dbReference>
<organism evidence="2 3">
    <name type="scientific">Steinernema carpocapsae</name>
    <name type="common">Entomopathogenic nematode</name>
    <dbReference type="NCBI Taxonomy" id="34508"/>
    <lineage>
        <taxon>Eukaryota</taxon>
        <taxon>Metazoa</taxon>
        <taxon>Ecdysozoa</taxon>
        <taxon>Nematoda</taxon>
        <taxon>Chromadorea</taxon>
        <taxon>Rhabditida</taxon>
        <taxon>Tylenchina</taxon>
        <taxon>Panagrolaimomorpha</taxon>
        <taxon>Strongyloidoidea</taxon>
        <taxon>Steinernematidae</taxon>
        <taxon>Steinernema</taxon>
    </lineage>
</organism>
<evidence type="ECO:0000313" key="2">
    <source>
        <dbReference type="EMBL" id="TKR71805.1"/>
    </source>
</evidence>
<dbReference type="CDD" id="cd00037">
    <property type="entry name" value="CLECT"/>
    <property type="match status" value="1"/>
</dbReference>
<evidence type="ECO:0000313" key="3">
    <source>
        <dbReference type="Proteomes" id="UP000298663"/>
    </source>
</evidence>
<feature type="signal peptide" evidence="1">
    <location>
        <begin position="1"/>
        <end position="21"/>
    </location>
</feature>
<dbReference type="EMBL" id="AZBU02000006">
    <property type="protein sequence ID" value="TKR71805.1"/>
    <property type="molecule type" value="Genomic_DNA"/>
</dbReference>
<keyword evidence="3" id="KW-1185">Reference proteome</keyword>
<accession>A0A4V6A0I9</accession>
<reference evidence="2 3" key="1">
    <citation type="journal article" date="2015" name="Genome Biol.">
        <title>Comparative genomics of Steinernema reveals deeply conserved gene regulatory networks.</title>
        <authorList>
            <person name="Dillman A.R."/>
            <person name="Macchietto M."/>
            <person name="Porter C.F."/>
            <person name="Rogers A."/>
            <person name="Williams B."/>
            <person name="Antoshechkin I."/>
            <person name="Lee M.M."/>
            <person name="Goodwin Z."/>
            <person name="Lu X."/>
            <person name="Lewis E.E."/>
            <person name="Goodrich-Blair H."/>
            <person name="Stock S.P."/>
            <person name="Adams B.J."/>
            <person name="Sternberg P.W."/>
            <person name="Mortazavi A."/>
        </authorList>
    </citation>
    <scope>NUCLEOTIDE SEQUENCE [LARGE SCALE GENOMIC DNA]</scope>
    <source>
        <strain evidence="2 3">ALL</strain>
    </source>
</reference>